<reference evidence="1" key="1">
    <citation type="submission" date="2023-03" db="EMBL/GenBank/DDBJ databases">
        <title>Chromosome-level genomes of two armyworms, Mythimna separata and Mythimna loreyi, provide insights into the biosynthesis and reception of sex pheromones.</title>
        <authorList>
            <person name="Zhao H."/>
        </authorList>
    </citation>
    <scope>NUCLEOTIDE SEQUENCE</scope>
    <source>
        <strain evidence="1">BeijingLab</strain>
    </source>
</reference>
<keyword evidence="2" id="KW-1185">Reference proteome</keyword>
<dbReference type="Proteomes" id="UP001231649">
    <property type="component" value="Chromosome 17"/>
</dbReference>
<organism evidence="1 2">
    <name type="scientific">Mythimna loreyi</name>
    <dbReference type="NCBI Taxonomy" id="667449"/>
    <lineage>
        <taxon>Eukaryota</taxon>
        <taxon>Metazoa</taxon>
        <taxon>Ecdysozoa</taxon>
        <taxon>Arthropoda</taxon>
        <taxon>Hexapoda</taxon>
        <taxon>Insecta</taxon>
        <taxon>Pterygota</taxon>
        <taxon>Neoptera</taxon>
        <taxon>Endopterygota</taxon>
        <taxon>Lepidoptera</taxon>
        <taxon>Glossata</taxon>
        <taxon>Ditrysia</taxon>
        <taxon>Noctuoidea</taxon>
        <taxon>Noctuidae</taxon>
        <taxon>Noctuinae</taxon>
        <taxon>Hadenini</taxon>
        <taxon>Mythimna</taxon>
    </lineage>
</organism>
<sequence length="102" mass="11225">MAHIQNVLVLAVLCVLAVALTQASQNGHHIHGKWSMAGQSRQDSEPTWVTCDFDVFPRMRCHDCNTKLICKKIGGLLLDCPSSFAPYCNNGFCSRTPSEECA</sequence>
<proteinExistence type="predicted"/>
<gene>
    <name evidence="1" type="ORF">PYW08_005011</name>
</gene>
<protein>
    <submittedName>
        <fullName evidence="1">Uncharacterized protein</fullName>
    </submittedName>
</protein>
<evidence type="ECO:0000313" key="1">
    <source>
        <dbReference type="EMBL" id="KAJ8715030.1"/>
    </source>
</evidence>
<accession>A0ACC2QED9</accession>
<evidence type="ECO:0000313" key="2">
    <source>
        <dbReference type="Proteomes" id="UP001231649"/>
    </source>
</evidence>
<dbReference type="EMBL" id="CM056793">
    <property type="protein sequence ID" value="KAJ8715030.1"/>
    <property type="molecule type" value="Genomic_DNA"/>
</dbReference>
<name>A0ACC2QED9_9NEOP</name>
<comment type="caution">
    <text evidence="1">The sequence shown here is derived from an EMBL/GenBank/DDBJ whole genome shotgun (WGS) entry which is preliminary data.</text>
</comment>